<sequence length="1211" mass="136469">MAADNIIISYLELPQENLKASLSYKITNSILDKVIFVRFKTFEEIWKFTTYYTIGICMQYLFHSKNLLLDQKFWLSSLGDDIAIDVSIQEETLDLIYKGILMQEGSLFATCSANQMFDSSTSGGDLYLEQGDIAQFEPPFLGSGWSVLCLADGARGTAPKPALEPVIPFHQIKGVTSNLIFCSKFIIMYIFLHSARGTCLATAEYDAEGPDELSMAPGDRIIIVGILVSCFDWFTGRKEVTGEVGLVKTSLVTPFTDIYSSTDIFLEEEEGMFFSLKEDKVIEETTALLKKKSQNDTGQNYKLGKEGYRMTHDSSTDSIVTMSGSLEDLEVLPTEAKDSSPPCFTVHPIVEGNNNTENFTHLFSFLEGKDCKEEFGFLYRLNSECLTSTTFSGHSDENELMAFLSVARETAKKKRLLWSQTRLCFLLGKLCAGRSKFSQARVYFEEALSVPQEGFSDLKLLTSIYSNLAAIYILQKNAESFFAVTERLVAFLLGIPDCLGSLEDSSVLKYILKKAVLSHNKMAEARACYLLAKHHCTCADGAQAVPYLERLLVLCAEAQGTWSMSLSHGYLTLGRVYSDLCRPNLSVSSARKASLQPSAKLRDCLNSMVLALDNVNKLNGITEQEASIPSQVAPFLHRALSFTNVQEGGRNRYHVLHHQLTVCLCQLFYKHKMVEHAIHHMHILISNSPPLQAIPISVPERNSTFTWLAWLHIDNNQPNVALDILDLVLSSMPEHCTTPQEGVVLNMHGVALRCMGNLQRAAESYQAAIDICQEYEDLPNLAVAQANLGLLCLKAGAKGLAQRHLTEAVQLFSELDEEGHEANFITVLLKLGQHYVKQQQLYYGKGCYEWALLLAINANLLDCKCVDHRHLHLLYQEQCIIYSQHQVQLLRQSGDRGQEGDALEAISQLYLTLGTERSLDYTKSSLGIYIDLGFREKEAYGWLQAGKIYHLLGQTELVDLYVQDRALPIAVKSSSVHTRLRLCNKLTEVMLSLKLYGEAVEFAQTALDISITQGERLNERVAYHRLACLYRCLEQYELAEHYYLKTLTLCPTPLQFEEETLYYVRVYQTLGDMIFYDLKDPFDAAGYYHLALAAAMDLGNKRSQLQLCTRLATIYHNFLIDRELSLFFYQRARGFAAELNVRRINISPDQHYSSISQYTATGKYSFTQKTNFLQDVIHDLNDLNDLGTTKDQTKLFKDSRIQGALLSFQYM</sequence>
<dbReference type="InParanoid" id="A0A4W6FIX9"/>
<dbReference type="Pfam" id="PF13181">
    <property type="entry name" value="TPR_8"/>
    <property type="match status" value="1"/>
</dbReference>
<evidence type="ECO:0000256" key="2">
    <source>
        <dbReference type="PROSITE-ProRule" id="PRU00192"/>
    </source>
</evidence>
<dbReference type="Ensembl" id="ENSLCAT00010052308.1">
    <property type="protein sequence ID" value="ENSLCAP00010050970.1"/>
    <property type="gene ID" value="ENSLCAG00010023746.1"/>
</dbReference>
<evidence type="ECO:0000259" key="3">
    <source>
        <dbReference type="PROSITE" id="PS50002"/>
    </source>
</evidence>
<proteinExistence type="predicted"/>
<dbReference type="SMART" id="SM00326">
    <property type="entry name" value="SH3"/>
    <property type="match status" value="1"/>
</dbReference>
<dbReference type="InterPro" id="IPR011990">
    <property type="entry name" value="TPR-like_helical_dom_sf"/>
</dbReference>
<dbReference type="InterPro" id="IPR036028">
    <property type="entry name" value="SH3-like_dom_sf"/>
</dbReference>
<dbReference type="Pfam" id="PF13424">
    <property type="entry name" value="TPR_12"/>
    <property type="match status" value="1"/>
</dbReference>
<dbReference type="SMART" id="SM00028">
    <property type="entry name" value="TPR"/>
    <property type="match status" value="7"/>
</dbReference>
<dbReference type="GeneTree" id="ENSGT00530000063812"/>
<dbReference type="Gene3D" id="1.25.40.10">
    <property type="entry name" value="Tetratricopeptide repeat domain"/>
    <property type="match status" value="3"/>
</dbReference>
<keyword evidence="1 2" id="KW-0728">SH3 domain</keyword>
<reference evidence="5" key="1">
    <citation type="submission" date="2015-09" db="EMBL/GenBank/DDBJ databases">
        <authorList>
            <person name="Sai Rama Sridatta P."/>
        </authorList>
    </citation>
    <scope>NUCLEOTIDE SEQUENCE [LARGE SCALE GENOMIC DNA]</scope>
</reference>
<dbReference type="FunCoup" id="A0A4W6FIX9">
    <property type="interactions" value="1250"/>
</dbReference>
<dbReference type="Gene3D" id="2.30.30.40">
    <property type="entry name" value="SH3 Domains"/>
    <property type="match status" value="1"/>
</dbReference>
<reference evidence="4" key="2">
    <citation type="submission" date="2025-08" db="UniProtKB">
        <authorList>
            <consortium name="Ensembl"/>
        </authorList>
    </citation>
    <scope>IDENTIFICATION</scope>
</reference>
<dbReference type="Proteomes" id="UP000314980">
    <property type="component" value="Unassembled WGS sequence"/>
</dbReference>
<dbReference type="AlphaFoldDB" id="A0A4W6FIX9"/>
<accession>A0A4W6FIX9</accession>
<dbReference type="SUPFAM" id="SSF48452">
    <property type="entry name" value="TPR-like"/>
    <property type="match status" value="3"/>
</dbReference>
<dbReference type="InterPro" id="IPR042772">
    <property type="entry name" value="SH3TC1/SH3TC2"/>
</dbReference>
<organism evidence="4 5">
    <name type="scientific">Lates calcarifer</name>
    <name type="common">Barramundi</name>
    <name type="synonym">Holocentrus calcarifer</name>
    <dbReference type="NCBI Taxonomy" id="8187"/>
    <lineage>
        <taxon>Eukaryota</taxon>
        <taxon>Metazoa</taxon>
        <taxon>Chordata</taxon>
        <taxon>Craniata</taxon>
        <taxon>Vertebrata</taxon>
        <taxon>Euteleostomi</taxon>
        <taxon>Actinopterygii</taxon>
        <taxon>Neopterygii</taxon>
        <taxon>Teleostei</taxon>
        <taxon>Neoteleostei</taxon>
        <taxon>Acanthomorphata</taxon>
        <taxon>Carangaria</taxon>
        <taxon>Carangaria incertae sedis</taxon>
        <taxon>Centropomidae</taxon>
        <taxon>Lates</taxon>
    </lineage>
</organism>
<evidence type="ECO:0000313" key="4">
    <source>
        <dbReference type="Ensembl" id="ENSLCAP00010050970.1"/>
    </source>
</evidence>
<dbReference type="InterPro" id="IPR019734">
    <property type="entry name" value="TPR_rpt"/>
</dbReference>
<dbReference type="SUPFAM" id="SSF50044">
    <property type="entry name" value="SH3-domain"/>
    <property type="match status" value="1"/>
</dbReference>
<evidence type="ECO:0000313" key="5">
    <source>
        <dbReference type="Proteomes" id="UP000314980"/>
    </source>
</evidence>
<dbReference type="PROSITE" id="PS50002">
    <property type="entry name" value="SH3"/>
    <property type="match status" value="1"/>
</dbReference>
<protein>
    <recommendedName>
        <fullName evidence="3">SH3 domain-containing protein</fullName>
    </recommendedName>
</protein>
<dbReference type="Pfam" id="PF00018">
    <property type="entry name" value="SH3_1"/>
    <property type="match status" value="1"/>
</dbReference>
<dbReference type="PANTHER" id="PTHR22647:SF3">
    <property type="entry name" value="SH3 DOMAIN AND TETRATRICOPEPTIDE REPEAT-CONTAINING PROTEIN 1"/>
    <property type="match status" value="1"/>
</dbReference>
<keyword evidence="5" id="KW-1185">Reference proteome</keyword>
<dbReference type="STRING" id="8187.ENSLCAP00010050970"/>
<dbReference type="PANTHER" id="PTHR22647">
    <property type="entry name" value="SH3 DOMAIN AND TETRATRICOPEPTIDE REPEATS CONTAINING PROTEIN"/>
    <property type="match status" value="1"/>
</dbReference>
<feature type="domain" description="SH3" evidence="3">
    <location>
        <begin position="194"/>
        <end position="257"/>
    </location>
</feature>
<evidence type="ECO:0000256" key="1">
    <source>
        <dbReference type="ARBA" id="ARBA00022443"/>
    </source>
</evidence>
<name>A0A4W6FIX9_LATCA</name>
<reference evidence="4" key="3">
    <citation type="submission" date="2025-09" db="UniProtKB">
        <authorList>
            <consortium name="Ensembl"/>
        </authorList>
    </citation>
    <scope>IDENTIFICATION</scope>
</reference>
<dbReference type="InterPro" id="IPR001452">
    <property type="entry name" value="SH3_domain"/>
</dbReference>